<dbReference type="PANTHER" id="PTHR43731:SF14">
    <property type="entry name" value="PRESENILIN-ASSOCIATED RHOMBOID-LIKE PROTEIN, MITOCHONDRIAL"/>
    <property type="match status" value="1"/>
</dbReference>
<feature type="transmembrane region" description="Helical" evidence="7">
    <location>
        <begin position="233"/>
        <end position="254"/>
    </location>
</feature>
<feature type="transmembrane region" description="Helical" evidence="7">
    <location>
        <begin position="139"/>
        <end position="163"/>
    </location>
</feature>
<dbReference type="InterPro" id="IPR031976">
    <property type="entry name" value="NRho"/>
</dbReference>
<comment type="caution">
    <text evidence="10">The sequence shown here is derived from an EMBL/GenBank/DDBJ whole genome shotgun (WGS) entry which is preliminary data.</text>
</comment>
<dbReference type="AlphaFoldDB" id="A0A839IJL2"/>
<dbReference type="GO" id="GO:0004252">
    <property type="term" value="F:serine-type endopeptidase activity"/>
    <property type="evidence" value="ECO:0007669"/>
    <property type="project" value="InterPro"/>
</dbReference>
<feature type="domain" description="Peptidase S54 rhomboid" evidence="8">
    <location>
        <begin position="137"/>
        <end position="276"/>
    </location>
</feature>
<evidence type="ECO:0000259" key="8">
    <source>
        <dbReference type="Pfam" id="PF01694"/>
    </source>
</evidence>
<feature type="transmembrane region" description="Helical" evidence="7">
    <location>
        <begin position="84"/>
        <end position="103"/>
    </location>
</feature>
<keyword evidence="4" id="KW-0378">Hydrolase</keyword>
<comment type="similarity">
    <text evidence="2">Belongs to the peptidase S54 family.</text>
</comment>
<dbReference type="SUPFAM" id="SSF144091">
    <property type="entry name" value="Rhomboid-like"/>
    <property type="match status" value="1"/>
</dbReference>
<dbReference type="Pfam" id="PF01694">
    <property type="entry name" value="Rhomboid"/>
    <property type="match status" value="1"/>
</dbReference>
<dbReference type="Proteomes" id="UP000565262">
    <property type="component" value="Unassembled WGS sequence"/>
</dbReference>
<dbReference type="PANTHER" id="PTHR43731">
    <property type="entry name" value="RHOMBOID PROTEASE"/>
    <property type="match status" value="1"/>
</dbReference>
<keyword evidence="3 7" id="KW-0812">Transmembrane</keyword>
<gene>
    <name evidence="10" type="ORF">H4O21_01870</name>
</gene>
<evidence type="ECO:0000259" key="9">
    <source>
        <dbReference type="Pfam" id="PF16733"/>
    </source>
</evidence>
<dbReference type="Gene3D" id="3.30.70.2080">
    <property type="match status" value="1"/>
</dbReference>
<sequence length="290" mass="32741">MIKVLDVPVDQDLSELSRELWARRISHQIRHESDHQEIWLADPAYFPELLQMIRDWQQGNLAQTQVVRSRSSMLTRVIYGWRQWPVTILLLLISVLATAGIHLEVQGALFSGMTFVPVGIQGNQLVSGELSDVLASGEFWRFLTPMFLHFGWLHLVFNSLWVWELGRLIEQQQKSHTLIFVVVLSSLVANFSQYLTGSVLFGGLSGVLYALLGYCWFWDRLAKYPIFHVRKGVFIALMIWLVFCLVGGVSMLGLGDVANAAHIGGLVAGSLLAWLRLLIFGEKQPPSQVV</sequence>
<feature type="transmembrane region" description="Helical" evidence="7">
    <location>
        <begin position="200"/>
        <end position="221"/>
    </location>
</feature>
<name>A0A839IJL2_9GAMM</name>
<dbReference type="InterPro" id="IPR050925">
    <property type="entry name" value="Rhomboid_protease_S54"/>
</dbReference>
<dbReference type="GO" id="GO:0016020">
    <property type="term" value="C:membrane"/>
    <property type="evidence" value="ECO:0007669"/>
    <property type="project" value="UniProtKB-SubCell"/>
</dbReference>
<feature type="domain" description="Rhomboid protease N-terminal" evidence="9">
    <location>
        <begin position="2"/>
        <end position="61"/>
    </location>
</feature>
<comment type="subcellular location">
    <subcellularLocation>
        <location evidence="1">Membrane</location>
        <topology evidence="1">Multi-pass membrane protein</topology>
    </subcellularLocation>
</comment>
<evidence type="ECO:0000313" key="11">
    <source>
        <dbReference type="Proteomes" id="UP000565262"/>
    </source>
</evidence>
<evidence type="ECO:0000256" key="5">
    <source>
        <dbReference type="ARBA" id="ARBA00022989"/>
    </source>
</evidence>
<keyword evidence="6 7" id="KW-0472">Membrane</keyword>
<protein>
    <submittedName>
        <fullName evidence="10">Rhomboid family intramembrane serine protease</fullName>
    </submittedName>
</protein>
<dbReference type="EMBL" id="JACJFM010000002">
    <property type="protein sequence ID" value="MBB1485365.1"/>
    <property type="molecule type" value="Genomic_DNA"/>
</dbReference>
<feature type="transmembrane region" description="Helical" evidence="7">
    <location>
        <begin position="260"/>
        <end position="279"/>
    </location>
</feature>
<reference evidence="10 11" key="1">
    <citation type="submission" date="2020-08" db="EMBL/GenBank/DDBJ databases">
        <title>Oceanospirillum sp. nov. isolated from marine sediment.</title>
        <authorList>
            <person name="Ji X."/>
        </authorList>
    </citation>
    <scope>NUCLEOTIDE SEQUENCE [LARGE SCALE GENOMIC DNA]</scope>
    <source>
        <strain evidence="10 11">D5</strain>
    </source>
</reference>
<dbReference type="InterPro" id="IPR022764">
    <property type="entry name" value="Peptidase_S54_rhomboid_dom"/>
</dbReference>
<dbReference type="Gene3D" id="1.20.1540.10">
    <property type="entry name" value="Rhomboid-like"/>
    <property type="match status" value="1"/>
</dbReference>
<dbReference type="InterPro" id="IPR035952">
    <property type="entry name" value="Rhomboid-like_sf"/>
</dbReference>
<dbReference type="RefSeq" id="WP_182807152.1">
    <property type="nucleotide sequence ID" value="NZ_JACJFM010000002.1"/>
</dbReference>
<evidence type="ECO:0000256" key="4">
    <source>
        <dbReference type="ARBA" id="ARBA00022801"/>
    </source>
</evidence>
<accession>A0A839IJL2</accession>
<evidence type="ECO:0000256" key="1">
    <source>
        <dbReference type="ARBA" id="ARBA00004141"/>
    </source>
</evidence>
<evidence type="ECO:0000256" key="6">
    <source>
        <dbReference type="ARBA" id="ARBA00023136"/>
    </source>
</evidence>
<keyword evidence="5 7" id="KW-1133">Transmembrane helix</keyword>
<dbReference type="GO" id="GO:0006508">
    <property type="term" value="P:proteolysis"/>
    <property type="evidence" value="ECO:0007669"/>
    <property type="project" value="UniProtKB-KW"/>
</dbReference>
<dbReference type="InterPro" id="IPR038244">
    <property type="entry name" value="NRho_sf"/>
</dbReference>
<dbReference type="Pfam" id="PF16733">
    <property type="entry name" value="NRho"/>
    <property type="match status" value="1"/>
</dbReference>
<organism evidence="10 11">
    <name type="scientific">Oceanospirillum sediminis</name>
    <dbReference type="NCBI Taxonomy" id="2760088"/>
    <lineage>
        <taxon>Bacteria</taxon>
        <taxon>Pseudomonadati</taxon>
        <taxon>Pseudomonadota</taxon>
        <taxon>Gammaproteobacteria</taxon>
        <taxon>Oceanospirillales</taxon>
        <taxon>Oceanospirillaceae</taxon>
        <taxon>Oceanospirillum</taxon>
    </lineage>
</organism>
<keyword evidence="10" id="KW-0645">Protease</keyword>
<evidence type="ECO:0000256" key="3">
    <source>
        <dbReference type="ARBA" id="ARBA00022692"/>
    </source>
</evidence>
<feature type="transmembrane region" description="Helical" evidence="7">
    <location>
        <begin position="175"/>
        <end position="194"/>
    </location>
</feature>
<evidence type="ECO:0000313" key="10">
    <source>
        <dbReference type="EMBL" id="MBB1485365.1"/>
    </source>
</evidence>
<keyword evidence="11" id="KW-1185">Reference proteome</keyword>
<proteinExistence type="inferred from homology"/>
<evidence type="ECO:0000256" key="7">
    <source>
        <dbReference type="SAM" id="Phobius"/>
    </source>
</evidence>
<evidence type="ECO:0000256" key="2">
    <source>
        <dbReference type="ARBA" id="ARBA00009045"/>
    </source>
</evidence>